<dbReference type="SMART" id="SM00450">
    <property type="entry name" value="RHOD"/>
    <property type="match status" value="1"/>
</dbReference>
<protein>
    <submittedName>
        <fullName evidence="2">Rhodanese-like domain protein</fullName>
    </submittedName>
</protein>
<evidence type="ECO:0000313" key="3">
    <source>
        <dbReference type="Proteomes" id="UP000002383"/>
    </source>
</evidence>
<dbReference type="RefSeq" id="WP_012638819.1">
    <property type="nucleotide sequence ID" value="NC_011901.1"/>
</dbReference>
<reference evidence="2 3" key="1">
    <citation type="journal article" date="2011" name="Stand. Genomic Sci.">
        <title>Complete genome sequence of 'Thioalkalivibrio sulfidophilus' HL-EbGr7.</title>
        <authorList>
            <person name="Muyzer G."/>
            <person name="Sorokin D.Y."/>
            <person name="Mavromatis K."/>
            <person name="Lapidus A."/>
            <person name="Clum A."/>
            <person name="Ivanova N."/>
            <person name="Pati A."/>
            <person name="d'Haeseleer P."/>
            <person name="Woyke T."/>
            <person name="Kyrpides N.C."/>
        </authorList>
    </citation>
    <scope>NUCLEOTIDE SEQUENCE [LARGE SCALE GENOMIC DNA]</scope>
    <source>
        <strain evidence="2 3">HL-EbGR7</strain>
    </source>
</reference>
<keyword evidence="3" id="KW-1185">Reference proteome</keyword>
<name>B8GUM3_THISH</name>
<dbReference type="AlphaFoldDB" id="B8GUM3"/>
<dbReference type="eggNOG" id="COG0607">
    <property type="taxonomic scope" value="Bacteria"/>
</dbReference>
<accession>B8GUM3</accession>
<dbReference type="PROSITE" id="PS00380">
    <property type="entry name" value="RHODANESE_1"/>
    <property type="match status" value="1"/>
</dbReference>
<feature type="domain" description="Rhodanese" evidence="1">
    <location>
        <begin position="28"/>
        <end position="120"/>
    </location>
</feature>
<proteinExistence type="predicted"/>
<dbReference type="GO" id="GO:0004792">
    <property type="term" value="F:thiosulfate-cyanide sulfurtransferase activity"/>
    <property type="evidence" value="ECO:0007669"/>
    <property type="project" value="InterPro"/>
</dbReference>
<dbReference type="STRING" id="396588.Tgr7_2263"/>
<dbReference type="OrthoDB" id="9791096at2"/>
<dbReference type="InterPro" id="IPR036873">
    <property type="entry name" value="Rhodanese-like_dom_sf"/>
</dbReference>
<gene>
    <name evidence="2" type="ordered locus">Tgr7_2263</name>
</gene>
<dbReference type="InterPro" id="IPR052367">
    <property type="entry name" value="Thiosulfate_ST/Rhodanese-like"/>
</dbReference>
<dbReference type="PROSITE" id="PS50206">
    <property type="entry name" value="RHODANESE_3"/>
    <property type="match status" value="1"/>
</dbReference>
<dbReference type="KEGG" id="tgr:Tgr7_2263"/>
<dbReference type="CDD" id="cd00158">
    <property type="entry name" value="RHOD"/>
    <property type="match status" value="1"/>
</dbReference>
<dbReference type="HOGENOM" id="CLU_089574_6_2_6"/>
<dbReference type="Pfam" id="PF00581">
    <property type="entry name" value="Rhodanese"/>
    <property type="match status" value="1"/>
</dbReference>
<sequence>MSMTAQQLVAEARQQIQETDHDGAYALMEKDAIVLDVREPGEFEQGHLPGAVNVPRGCWSSRWASTRRSRIPMPRSWSTAAPAAAPALACVALQRMGFGKLTSLAGGFEGWVSKGQPVQKSPEAC</sequence>
<dbReference type="SUPFAM" id="SSF52821">
    <property type="entry name" value="Rhodanese/Cell cycle control phosphatase"/>
    <property type="match status" value="1"/>
</dbReference>
<dbReference type="Proteomes" id="UP000002383">
    <property type="component" value="Chromosome"/>
</dbReference>
<dbReference type="Gene3D" id="3.40.250.10">
    <property type="entry name" value="Rhodanese-like domain"/>
    <property type="match status" value="1"/>
</dbReference>
<dbReference type="PANTHER" id="PTHR45431:SF3">
    <property type="entry name" value="RHODANESE-LIKE DOMAIN-CONTAINING PROTEIN 15, CHLOROPLASTIC"/>
    <property type="match status" value="1"/>
</dbReference>
<dbReference type="PANTHER" id="PTHR45431">
    <property type="entry name" value="RHODANESE-LIKE DOMAIN-CONTAINING PROTEIN 15, CHLOROPLASTIC"/>
    <property type="match status" value="1"/>
</dbReference>
<dbReference type="EMBL" id="CP001339">
    <property type="protein sequence ID" value="ACL73343.1"/>
    <property type="molecule type" value="Genomic_DNA"/>
</dbReference>
<evidence type="ECO:0000259" key="1">
    <source>
        <dbReference type="PROSITE" id="PS50206"/>
    </source>
</evidence>
<dbReference type="InterPro" id="IPR001763">
    <property type="entry name" value="Rhodanese-like_dom"/>
</dbReference>
<dbReference type="InterPro" id="IPR001307">
    <property type="entry name" value="Thiosulphate_STrfase_CS"/>
</dbReference>
<evidence type="ECO:0000313" key="2">
    <source>
        <dbReference type="EMBL" id="ACL73343.1"/>
    </source>
</evidence>
<organism evidence="2 3">
    <name type="scientific">Thioalkalivibrio sulfidiphilus (strain HL-EbGR7)</name>
    <dbReference type="NCBI Taxonomy" id="396588"/>
    <lineage>
        <taxon>Bacteria</taxon>
        <taxon>Pseudomonadati</taxon>
        <taxon>Pseudomonadota</taxon>
        <taxon>Gammaproteobacteria</taxon>
        <taxon>Chromatiales</taxon>
        <taxon>Ectothiorhodospiraceae</taxon>
        <taxon>Thioalkalivibrio</taxon>
    </lineage>
</organism>